<dbReference type="KEGG" id="naci:NUH88_10070"/>
<keyword evidence="2" id="KW-1185">Reference proteome</keyword>
<accession>A0A9J7AXC4</accession>
<proteinExistence type="predicted"/>
<sequence>MQRTAFLDSWRARALAGLVLVGAASSLAYLHRGDIAGFLGAPEEKAMPANGPLAECLSQRYGAVDKMLQEGIIDEAKHRLFRQRAAAMCQDRFGG</sequence>
<name>A0A9J7AXC4_9PROT</name>
<reference evidence="1" key="1">
    <citation type="submission" date="2022-08" db="EMBL/GenBank/DDBJ databases">
        <title>Nisaea acidiphila sp. nov., isolated from a marine algal debris and emended description of the genus Nisaea Urios et al. 2008.</title>
        <authorList>
            <person name="Kwon K."/>
        </authorList>
    </citation>
    <scope>NUCLEOTIDE SEQUENCE</scope>
    <source>
        <strain evidence="1">MEBiC11861</strain>
    </source>
</reference>
<evidence type="ECO:0000313" key="2">
    <source>
        <dbReference type="Proteomes" id="UP001060336"/>
    </source>
</evidence>
<dbReference type="Proteomes" id="UP001060336">
    <property type="component" value="Chromosome"/>
</dbReference>
<organism evidence="1 2">
    <name type="scientific">Nisaea acidiphila</name>
    <dbReference type="NCBI Taxonomy" id="1862145"/>
    <lineage>
        <taxon>Bacteria</taxon>
        <taxon>Pseudomonadati</taxon>
        <taxon>Pseudomonadota</taxon>
        <taxon>Alphaproteobacteria</taxon>
        <taxon>Rhodospirillales</taxon>
        <taxon>Thalassobaculaceae</taxon>
        <taxon>Nisaea</taxon>
    </lineage>
</organism>
<evidence type="ECO:0000313" key="1">
    <source>
        <dbReference type="EMBL" id="UUX52031.1"/>
    </source>
</evidence>
<dbReference type="AlphaFoldDB" id="A0A9J7AXC4"/>
<protein>
    <submittedName>
        <fullName evidence="1">Uncharacterized protein</fullName>
    </submittedName>
</protein>
<dbReference type="RefSeq" id="WP_257771857.1">
    <property type="nucleotide sequence ID" value="NZ_CP102480.1"/>
</dbReference>
<gene>
    <name evidence="1" type="ORF">NUH88_10070</name>
</gene>
<dbReference type="EMBL" id="CP102480">
    <property type="protein sequence ID" value="UUX52031.1"/>
    <property type="molecule type" value="Genomic_DNA"/>
</dbReference>